<gene>
    <name evidence="5" type="ORF">TRFO_30118</name>
</gene>
<dbReference type="RefSeq" id="XP_068355849.1">
    <property type="nucleotide sequence ID" value="XM_068507167.1"/>
</dbReference>
<name>A0A1J4JUA1_9EUKA</name>
<dbReference type="GO" id="GO:0016772">
    <property type="term" value="F:transferase activity, transferring phosphorus-containing groups"/>
    <property type="evidence" value="ECO:0007669"/>
    <property type="project" value="InterPro"/>
</dbReference>
<dbReference type="Pfam" id="PF11380">
    <property type="entry name" value="Stealth_CR2"/>
    <property type="match status" value="1"/>
</dbReference>
<dbReference type="VEuPathDB" id="TrichDB:TRFO_30118"/>
<dbReference type="Pfam" id="PF17102">
    <property type="entry name" value="Stealth_CR3"/>
    <property type="match status" value="1"/>
</dbReference>
<dbReference type="PANTHER" id="PTHR24045">
    <property type="match status" value="1"/>
</dbReference>
<evidence type="ECO:0000313" key="6">
    <source>
        <dbReference type="Proteomes" id="UP000179807"/>
    </source>
</evidence>
<evidence type="ECO:0008006" key="7">
    <source>
        <dbReference type="Google" id="ProtNLM"/>
    </source>
</evidence>
<protein>
    <recommendedName>
        <fullName evidence="7">Stealth protein CR2 conserved region 2 domain-containing protein</fullName>
    </recommendedName>
</protein>
<dbReference type="GeneID" id="94841871"/>
<dbReference type="InterPro" id="IPR021520">
    <property type="entry name" value="Stealth_CR2"/>
</dbReference>
<sequence length="217" mass="24932">MPLNSYAIEFSLCNIPGLSEHYIYMNDDMFIGKPIEKDFFFDSDGKPKIPSKKKDWGNVNSMVKSLHHHSQRNDMKGVQFSCVVHNTVQICQNYFKKTQKGEYDHTPTPITKKIMKEIYKNFPDTIHSTITSQFRNYTNVLMQLLVQLYGVGSGLATPLPVTANISKFFMVSGVSAFSGLKEDKPILFCVNTDISHFRNDVKHTLDEWMPDKSEYEL</sequence>
<dbReference type="PANTHER" id="PTHR24045:SF0">
    <property type="entry name" value="N-ACETYLGLUCOSAMINE-1-PHOSPHOTRANSFERASE SUBUNITS ALPHA_BETA"/>
    <property type="match status" value="1"/>
</dbReference>
<reference evidence="5" key="1">
    <citation type="submission" date="2016-10" db="EMBL/GenBank/DDBJ databases">
        <authorList>
            <person name="Benchimol M."/>
            <person name="Almeida L.G."/>
            <person name="Vasconcelos A.T."/>
            <person name="Perreira-Neves A."/>
            <person name="Rosa I.A."/>
            <person name="Tasca T."/>
            <person name="Bogo M.R."/>
            <person name="de Souza W."/>
        </authorList>
    </citation>
    <scope>NUCLEOTIDE SEQUENCE [LARGE SCALE GENOMIC DNA]</scope>
    <source>
        <strain evidence="5">K</strain>
    </source>
</reference>
<keyword evidence="2" id="KW-0808">Transferase</keyword>
<proteinExistence type="inferred from homology"/>
<evidence type="ECO:0000256" key="1">
    <source>
        <dbReference type="ARBA" id="ARBA00007583"/>
    </source>
</evidence>
<feature type="domain" description="Stealth protein CR3 conserved region 3" evidence="4">
    <location>
        <begin position="105"/>
        <end position="149"/>
    </location>
</feature>
<dbReference type="EMBL" id="MLAK01000856">
    <property type="protein sequence ID" value="OHT02713.1"/>
    <property type="molecule type" value="Genomic_DNA"/>
</dbReference>
<evidence type="ECO:0000259" key="3">
    <source>
        <dbReference type="Pfam" id="PF11380"/>
    </source>
</evidence>
<dbReference type="Proteomes" id="UP000179807">
    <property type="component" value="Unassembled WGS sequence"/>
</dbReference>
<evidence type="ECO:0000313" key="5">
    <source>
        <dbReference type="EMBL" id="OHT02713.1"/>
    </source>
</evidence>
<dbReference type="AlphaFoldDB" id="A0A1J4JUA1"/>
<comment type="caution">
    <text evidence="5">The sequence shown here is derived from an EMBL/GenBank/DDBJ whole genome shotgun (WGS) entry which is preliminary data.</text>
</comment>
<keyword evidence="6" id="KW-1185">Reference proteome</keyword>
<evidence type="ECO:0000256" key="2">
    <source>
        <dbReference type="ARBA" id="ARBA00022679"/>
    </source>
</evidence>
<dbReference type="GO" id="GO:0005794">
    <property type="term" value="C:Golgi apparatus"/>
    <property type="evidence" value="ECO:0007669"/>
    <property type="project" value="TreeGrafter"/>
</dbReference>
<organism evidence="5 6">
    <name type="scientific">Tritrichomonas foetus</name>
    <dbReference type="NCBI Taxonomy" id="1144522"/>
    <lineage>
        <taxon>Eukaryota</taxon>
        <taxon>Metamonada</taxon>
        <taxon>Parabasalia</taxon>
        <taxon>Tritrichomonadida</taxon>
        <taxon>Tritrichomonadidae</taxon>
        <taxon>Tritrichomonas</taxon>
    </lineage>
</organism>
<feature type="domain" description="Stealth protein CR2 conserved region 2" evidence="3">
    <location>
        <begin position="4"/>
        <end position="48"/>
    </location>
</feature>
<dbReference type="InterPro" id="IPR047141">
    <property type="entry name" value="Stealth"/>
</dbReference>
<evidence type="ECO:0000259" key="4">
    <source>
        <dbReference type="Pfam" id="PF17102"/>
    </source>
</evidence>
<dbReference type="InterPro" id="IPR031357">
    <property type="entry name" value="Stealth_CR3"/>
</dbReference>
<accession>A0A1J4JUA1</accession>
<comment type="similarity">
    <text evidence="1">Belongs to the stealth family.</text>
</comment>